<feature type="compositionally biased region" description="Polar residues" evidence="1">
    <location>
        <begin position="108"/>
        <end position="124"/>
    </location>
</feature>
<keyword evidence="3" id="KW-1185">Reference proteome</keyword>
<sequence>MSNIASPAAGGSATITQSGTVPANTTPIDQGVGVDQVDNDNDSDVDSLFGDISELNEILKSASKDDNNGSFPSKGNTPDNADQSEISESDAFTTVGNAHQTPVKETISIPTISPLTFPTGSPKSNHTDDTTSTHEEFPNRGSASNTAIAVNQTTVGNGVAHAGNVPAIRENKNSPTQIPIATPELVASTGCLSDSPGDFSSLPNGTIPKADFNGSVLFGPELQQALFEDGEASADPKLPRSNTASGPIPDITPPVQTTLTIAEEETVAPVTPQRPPATPPRMVNIPMSRPPTSHDYDGPTTHNAMPTKPDTPLADQLRADFWDWHRQEKQTLFEYKKAYRDWALFTRSEDNKAKADYEPTAEQLKSSAIANQTAWTKLQQSFDQWKAENPAAAPIIANVHEEMKALKAAENQKAECEAFVQDLRGKSEEQRQHELSRYDNFTHLMKQSRERELWRSRVDTQVKAQAIIEAQRQAVVDEQNRIVAEEARKRAEAEAEEARKKAEAEAEEERKKKEAEAEEERKRAEAQAAEETRLLGERMLSALLKPNGSKMRTSCFRRWGFQRTTSRRGDSDNFEQQFQEAFQLQDDANMQFNEPLNFEGIVANQEAQLHASNQPEVDFTAPVQPDAALAQPLSYSESLRIGDQALMSQAYDARAQEFFSADVQAQFPSISEVMTTPAGAAAHQPAMTTNAIPVETPTGKKKPRARKKKATTKAQLRNDADSQSALMPMPNAAQQQMTASPFGLDQAVASDPFSSSASSQHLPDNGQGMFSIRMPGVAQTSEVVSAAVPQTAQMPVMNQASSEAAGPIHQQLAKMATDYSMFMHQPSQTPSSASRSATRSPPSTHVSTHPTPTPSSDNKRKAPAAHGTETPTKRRQSVNQQGALVPIAQPPPVPSVPQGFQNLAHNSQAPTQSIHSPAPSFQTPQQIPIDPALHFGISPPSGGSTFGTAIKAGVCAVVGRIRGEVKRQGTALSHMLIDGPTTDFSGPETGTRIKQATKHLLAEAFINGAYKILQTIVQEAEVYGSVFGKQLLLGPITGSDLVAAKKAMVVIYKEVSAAYTAPPAFDLCPARSAQLQQQTPTRARPAPAHGSGQNGMANRSSTSSPHLPRHPLAPGTPVPGRTGSPQMNGHAASSSPMQAFPTLPAHKGCPSPMNGYATPAYQQPPTASSSPMQAFPTLPAHNGGCPSPLNGYATSAYPDSPGPGGSAPDIPEPTNSYPLPQQQQQPVQQKKTPAPRKSRARKPPTTQDDDNNTPTTTPATTPAPITTTTTAVGGPGQCIPRIYYRFSDAAFYMQLRADNNNNNDDINDNDNDNDTATHHHRMGRGTAASEAELARFLAAAHTLGMGPPPAGFVFRLWVGMERNLEALGRLVLSS</sequence>
<feature type="region of interest" description="Disordered" evidence="1">
    <location>
        <begin position="746"/>
        <end position="771"/>
    </location>
</feature>
<feature type="compositionally biased region" description="Basic residues" evidence="1">
    <location>
        <begin position="1233"/>
        <end position="1242"/>
    </location>
</feature>
<evidence type="ECO:0000313" key="2">
    <source>
        <dbReference type="EMBL" id="KAK4153900.1"/>
    </source>
</evidence>
<evidence type="ECO:0000313" key="3">
    <source>
        <dbReference type="Proteomes" id="UP001302745"/>
    </source>
</evidence>
<feature type="region of interest" description="Disordered" evidence="1">
    <location>
        <begin position="1301"/>
        <end position="1320"/>
    </location>
</feature>
<feature type="compositionally biased region" description="Polar residues" evidence="1">
    <location>
        <begin position="1123"/>
        <end position="1137"/>
    </location>
</feature>
<gene>
    <name evidence="2" type="ORF">C8A00DRAFT_43278</name>
</gene>
<comment type="caution">
    <text evidence="2">The sequence shown here is derived from an EMBL/GenBank/DDBJ whole genome shotgun (WGS) entry which is preliminary data.</text>
</comment>
<feature type="region of interest" description="Disordered" evidence="1">
    <location>
        <begin position="692"/>
        <end position="723"/>
    </location>
</feature>
<feature type="compositionally biased region" description="Low complexity" evidence="1">
    <location>
        <begin position="747"/>
        <end position="759"/>
    </location>
</feature>
<feature type="compositionally biased region" description="Polar residues" evidence="1">
    <location>
        <begin position="1094"/>
        <end position="1105"/>
    </location>
</feature>
<feature type="compositionally biased region" description="Low complexity" evidence="1">
    <location>
        <begin position="1252"/>
        <end position="1271"/>
    </location>
</feature>
<feature type="region of interest" description="Disordered" evidence="1">
    <location>
        <begin position="824"/>
        <end position="879"/>
    </location>
</feature>
<feature type="region of interest" description="Disordered" evidence="1">
    <location>
        <begin position="1072"/>
        <end position="1274"/>
    </location>
</feature>
<feature type="compositionally biased region" description="Low complexity" evidence="1">
    <location>
        <begin position="1218"/>
        <end position="1232"/>
    </location>
</feature>
<feature type="compositionally biased region" description="Polar residues" evidence="1">
    <location>
        <begin position="1160"/>
        <end position="1172"/>
    </location>
</feature>
<name>A0AAN6VP74_9PEZI</name>
<feature type="region of interest" description="Disordered" evidence="1">
    <location>
        <begin position="232"/>
        <end position="254"/>
    </location>
</feature>
<proteinExistence type="predicted"/>
<feature type="region of interest" description="Disordered" evidence="1">
    <location>
        <begin position="1"/>
        <end position="141"/>
    </location>
</feature>
<reference evidence="2" key="2">
    <citation type="submission" date="2023-05" db="EMBL/GenBank/DDBJ databases">
        <authorList>
            <consortium name="Lawrence Berkeley National Laboratory"/>
            <person name="Steindorff A."/>
            <person name="Hensen N."/>
            <person name="Bonometti L."/>
            <person name="Westerberg I."/>
            <person name="Brannstrom I.O."/>
            <person name="Guillou S."/>
            <person name="Cros-Aarteil S."/>
            <person name="Calhoun S."/>
            <person name="Haridas S."/>
            <person name="Kuo A."/>
            <person name="Mondo S."/>
            <person name="Pangilinan J."/>
            <person name="Riley R."/>
            <person name="Labutti K."/>
            <person name="Andreopoulos B."/>
            <person name="Lipzen A."/>
            <person name="Chen C."/>
            <person name="Yanf M."/>
            <person name="Daum C."/>
            <person name="Ng V."/>
            <person name="Clum A."/>
            <person name="Ohm R."/>
            <person name="Martin F."/>
            <person name="Silar P."/>
            <person name="Natvig D."/>
            <person name="Lalanne C."/>
            <person name="Gautier V."/>
            <person name="Ament-Velasquez S.L."/>
            <person name="Kruys A."/>
            <person name="Hutchinson M.I."/>
            <person name="Powell A.J."/>
            <person name="Barry K."/>
            <person name="Miller A.N."/>
            <person name="Grigoriev I.V."/>
            <person name="Debuchy R."/>
            <person name="Gladieux P."/>
            <person name="Thoren M.H."/>
            <person name="Johannesson H."/>
        </authorList>
    </citation>
    <scope>NUCLEOTIDE SEQUENCE</scope>
    <source>
        <strain evidence="2">CBS 538.74</strain>
    </source>
</reference>
<reference evidence="2" key="1">
    <citation type="journal article" date="2023" name="Mol. Phylogenet. Evol.">
        <title>Genome-scale phylogeny and comparative genomics of the fungal order Sordariales.</title>
        <authorList>
            <person name="Hensen N."/>
            <person name="Bonometti L."/>
            <person name="Westerberg I."/>
            <person name="Brannstrom I.O."/>
            <person name="Guillou S."/>
            <person name="Cros-Aarteil S."/>
            <person name="Calhoun S."/>
            <person name="Haridas S."/>
            <person name="Kuo A."/>
            <person name="Mondo S."/>
            <person name="Pangilinan J."/>
            <person name="Riley R."/>
            <person name="LaButti K."/>
            <person name="Andreopoulos B."/>
            <person name="Lipzen A."/>
            <person name="Chen C."/>
            <person name="Yan M."/>
            <person name="Daum C."/>
            <person name="Ng V."/>
            <person name="Clum A."/>
            <person name="Steindorff A."/>
            <person name="Ohm R.A."/>
            <person name="Martin F."/>
            <person name="Silar P."/>
            <person name="Natvig D.O."/>
            <person name="Lalanne C."/>
            <person name="Gautier V."/>
            <person name="Ament-Velasquez S.L."/>
            <person name="Kruys A."/>
            <person name="Hutchinson M.I."/>
            <person name="Powell A.J."/>
            <person name="Barry K."/>
            <person name="Miller A.N."/>
            <person name="Grigoriev I.V."/>
            <person name="Debuchy R."/>
            <person name="Gladieux P."/>
            <person name="Hiltunen Thoren M."/>
            <person name="Johannesson H."/>
        </authorList>
    </citation>
    <scope>NUCLEOTIDE SEQUENCE</scope>
    <source>
        <strain evidence="2">CBS 538.74</strain>
    </source>
</reference>
<protein>
    <submittedName>
        <fullName evidence="2">Uncharacterized protein</fullName>
    </submittedName>
</protein>
<organism evidence="2 3">
    <name type="scientific">Chaetomidium leptoderma</name>
    <dbReference type="NCBI Taxonomy" id="669021"/>
    <lineage>
        <taxon>Eukaryota</taxon>
        <taxon>Fungi</taxon>
        <taxon>Dikarya</taxon>
        <taxon>Ascomycota</taxon>
        <taxon>Pezizomycotina</taxon>
        <taxon>Sordariomycetes</taxon>
        <taxon>Sordariomycetidae</taxon>
        <taxon>Sordariales</taxon>
        <taxon>Chaetomiaceae</taxon>
        <taxon>Chaetomidium</taxon>
    </lineage>
</organism>
<accession>A0AAN6VP74</accession>
<evidence type="ECO:0000256" key="1">
    <source>
        <dbReference type="SAM" id="MobiDB-lite"/>
    </source>
</evidence>
<feature type="compositionally biased region" description="Basic and acidic residues" evidence="1">
    <location>
        <begin position="125"/>
        <end position="138"/>
    </location>
</feature>
<feature type="compositionally biased region" description="Polar residues" evidence="1">
    <location>
        <begin position="13"/>
        <end position="28"/>
    </location>
</feature>
<feature type="region of interest" description="Disordered" evidence="1">
    <location>
        <begin position="494"/>
        <end position="530"/>
    </location>
</feature>
<dbReference type="Proteomes" id="UP001302745">
    <property type="component" value="Unassembled WGS sequence"/>
</dbReference>
<feature type="compositionally biased region" description="Polar residues" evidence="1">
    <location>
        <begin position="68"/>
        <end position="100"/>
    </location>
</feature>
<feature type="compositionally biased region" description="Low complexity" evidence="1">
    <location>
        <begin position="825"/>
        <end position="856"/>
    </location>
</feature>
<feature type="compositionally biased region" description="Basic residues" evidence="1">
    <location>
        <begin position="699"/>
        <end position="711"/>
    </location>
</feature>
<dbReference type="EMBL" id="MU856927">
    <property type="protein sequence ID" value="KAK4153900.1"/>
    <property type="molecule type" value="Genomic_DNA"/>
</dbReference>